<feature type="compositionally biased region" description="Low complexity" evidence="1">
    <location>
        <begin position="82"/>
        <end position="97"/>
    </location>
</feature>
<dbReference type="AlphaFoldDB" id="A0A835QQY9"/>
<dbReference type="InterPro" id="IPR055281">
    <property type="entry name" value="GIR1-2/SIED1"/>
</dbReference>
<protein>
    <recommendedName>
        <fullName evidence="2">GIR1-like zinc ribbon domain-containing protein</fullName>
    </recommendedName>
</protein>
<sequence length="163" mass="17487">MQSGETYLHRVDPNPTRRGLQDLNLPPSLPEDSALLDLKLSGGGGSRGEYQSVCTLEKVRSALERAGRVSVDQLRRQVDTTSVSPSASPSSSMNSSSAKRKVETEDDDGGSNSNGGMMAAACPSCLLYVLISKKNPRCPRCDTRVPFPFIPKKTKIDLNSSAS</sequence>
<proteinExistence type="predicted"/>
<dbReference type="PANTHER" id="PTHR33177:SF24">
    <property type="entry name" value="FILAMENTOUS HEMAGGLUTININ TRANSPORTER"/>
    <property type="match status" value="1"/>
</dbReference>
<feature type="domain" description="GIR1-like zinc ribbon" evidence="2">
    <location>
        <begin position="117"/>
        <end position="145"/>
    </location>
</feature>
<evidence type="ECO:0000259" key="2">
    <source>
        <dbReference type="Pfam" id="PF24747"/>
    </source>
</evidence>
<gene>
    <name evidence="3" type="ORF">HPP92_015187</name>
</gene>
<dbReference type="OrthoDB" id="1929178at2759"/>
<name>A0A835QQY9_VANPL</name>
<organism evidence="3 4">
    <name type="scientific">Vanilla planifolia</name>
    <name type="common">Vanilla</name>
    <dbReference type="NCBI Taxonomy" id="51239"/>
    <lineage>
        <taxon>Eukaryota</taxon>
        <taxon>Viridiplantae</taxon>
        <taxon>Streptophyta</taxon>
        <taxon>Embryophyta</taxon>
        <taxon>Tracheophyta</taxon>
        <taxon>Spermatophyta</taxon>
        <taxon>Magnoliopsida</taxon>
        <taxon>Liliopsida</taxon>
        <taxon>Asparagales</taxon>
        <taxon>Orchidaceae</taxon>
        <taxon>Vanilloideae</taxon>
        <taxon>Vanilleae</taxon>
        <taxon>Vanilla</taxon>
    </lineage>
</organism>
<dbReference type="EMBL" id="JADCNM010000007">
    <property type="protein sequence ID" value="KAG0475501.1"/>
    <property type="molecule type" value="Genomic_DNA"/>
</dbReference>
<dbReference type="Proteomes" id="UP000639772">
    <property type="component" value="Chromosome 7"/>
</dbReference>
<evidence type="ECO:0000313" key="4">
    <source>
        <dbReference type="Proteomes" id="UP000639772"/>
    </source>
</evidence>
<feature type="region of interest" description="Disordered" evidence="1">
    <location>
        <begin position="65"/>
        <end position="115"/>
    </location>
</feature>
<accession>A0A835QQY9</accession>
<evidence type="ECO:0000313" key="3">
    <source>
        <dbReference type="EMBL" id="KAG0475501.1"/>
    </source>
</evidence>
<dbReference type="Pfam" id="PF24747">
    <property type="entry name" value="Zn-ribbon_GIR1"/>
    <property type="match status" value="1"/>
</dbReference>
<feature type="compositionally biased region" description="Basic and acidic residues" evidence="1">
    <location>
        <begin position="65"/>
        <end position="78"/>
    </location>
</feature>
<dbReference type="InterPro" id="IPR056440">
    <property type="entry name" value="Zn-ribbon_GIR1"/>
</dbReference>
<evidence type="ECO:0000256" key="1">
    <source>
        <dbReference type="SAM" id="MobiDB-lite"/>
    </source>
</evidence>
<comment type="caution">
    <text evidence="3">The sequence shown here is derived from an EMBL/GenBank/DDBJ whole genome shotgun (WGS) entry which is preliminary data.</text>
</comment>
<dbReference type="PANTHER" id="PTHR33177">
    <property type="entry name" value="PUTATIVE-RELATED"/>
    <property type="match status" value="1"/>
</dbReference>
<feature type="region of interest" description="Disordered" evidence="1">
    <location>
        <begin position="1"/>
        <end position="51"/>
    </location>
</feature>
<reference evidence="3 4" key="1">
    <citation type="journal article" date="2020" name="Nat. Food">
        <title>A phased Vanilla planifolia genome enables genetic improvement of flavour and production.</title>
        <authorList>
            <person name="Hasing T."/>
            <person name="Tang H."/>
            <person name="Brym M."/>
            <person name="Khazi F."/>
            <person name="Huang T."/>
            <person name="Chambers A.H."/>
        </authorList>
    </citation>
    <scope>NUCLEOTIDE SEQUENCE [LARGE SCALE GENOMIC DNA]</scope>
    <source>
        <tissue evidence="3">Leaf</tissue>
    </source>
</reference>